<keyword evidence="2" id="KW-1185">Reference proteome</keyword>
<proteinExistence type="predicted"/>
<evidence type="ECO:0000313" key="2">
    <source>
        <dbReference type="Proteomes" id="UP000654075"/>
    </source>
</evidence>
<reference evidence="1" key="1">
    <citation type="submission" date="2021-02" db="EMBL/GenBank/DDBJ databases">
        <authorList>
            <person name="Dougan E. K."/>
            <person name="Rhodes N."/>
            <person name="Thang M."/>
            <person name="Chan C."/>
        </authorList>
    </citation>
    <scope>NUCLEOTIDE SEQUENCE</scope>
</reference>
<dbReference type="EMBL" id="CAJNNV010031335">
    <property type="protein sequence ID" value="CAE8635687.1"/>
    <property type="molecule type" value="Genomic_DNA"/>
</dbReference>
<dbReference type="AlphaFoldDB" id="A0A813HDI1"/>
<comment type="caution">
    <text evidence="1">The sequence shown here is derived from an EMBL/GenBank/DDBJ whole genome shotgun (WGS) entry which is preliminary data.</text>
</comment>
<dbReference type="OrthoDB" id="408466at2759"/>
<name>A0A813HDI1_POLGL</name>
<protein>
    <submittedName>
        <fullName evidence="1">Uncharacterized protein</fullName>
    </submittedName>
</protein>
<organism evidence="1 2">
    <name type="scientific">Polarella glacialis</name>
    <name type="common">Dinoflagellate</name>
    <dbReference type="NCBI Taxonomy" id="89957"/>
    <lineage>
        <taxon>Eukaryota</taxon>
        <taxon>Sar</taxon>
        <taxon>Alveolata</taxon>
        <taxon>Dinophyceae</taxon>
        <taxon>Suessiales</taxon>
        <taxon>Suessiaceae</taxon>
        <taxon>Polarella</taxon>
    </lineage>
</organism>
<evidence type="ECO:0000313" key="1">
    <source>
        <dbReference type="EMBL" id="CAE8635687.1"/>
    </source>
</evidence>
<gene>
    <name evidence="1" type="ORF">PGLA1383_LOCUS51273</name>
</gene>
<accession>A0A813HDI1</accession>
<dbReference type="Proteomes" id="UP000654075">
    <property type="component" value="Unassembled WGS sequence"/>
</dbReference>
<sequence>MNPNMPSPGDSSKKSILSDPLDGLNFTDEQFWKYLGELKREPIPLPSWAKLLGVHIAKHEITDLDDGSFLVKDVIGGYYGTEVDVNFKHSYDPDTNTWTQVCDRDPALQRVPVTLRYRLHSEPQRLIEAWCVNEFAVNSGVQVSAMIEAVLGYLLDAAGTPKDGIIVKAEQPSLDGSGRLVAQSGELDAFLSPDAFTEGVEKMIRDGHGTPNMTGIEITEIDELSFKSKETVTTDGVEFVLWAIHSHEGDVGKAEYFEDDTYTGMTHAYVTKAPFRMSFDRVETKPSIQFGAVFLSS</sequence>